<evidence type="ECO:0000313" key="3">
    <source>
        <dbReference type="WBParaSite" id="HDID_0001084801-mRNA-1"/>
    </source>
</evidence>
<dbReference type="AlphaFoldDB" id="A0A0R3SYK3"/>
<dbReference type="EMBL" id="UYSG01012008">
    <property type="protein sequence ID" value="VDL64149.1"/>
    <property type="molecule type" value="Genomic_DNA"/>
</dbReference>
<sequence>MFEINELGKRIRGYSTSLKPDDLRANFERVQANVRDVKLELNAHQKMDDEKKRKKLEEENAEPLIKFRNVGSLQAAAPGITNGNGEAHKNGLDVIYNNISEDTLKATMTANGHSEGVEAFLMKLNNMTFKEVKSHMESTQSDLERRCCERELNRRFIALKDFKDIRRLSTLNNRDSRLK</sequence>
<protein>
    <submittedName>
        <fullName evidence="1 3">Uncharacterized protein</fullName>
    </submittedName>
</protein>
<dbReference type="Proteomes" id="UP000274504">
    <property type="component" value="Unassembled WGS sequence"/>
</dbReference>
<proteinExistence type="predicted"/>
<name>A0A0R3SYK3_HYMDI</name>
<reference evidence="3" key="1">
    <citation type="submission" date="2017-02" db="UniProtKB">
        <authorList>
            <consortium name="WormBaseParasite"/>
        </authorList>
    </citation>
    <scope>IDENTIFICATION</scope>
</reference>
<reference evidence="1 2" key="2">
    <citation type="submission" date="2018-11" db="EMBL/GenBank/DDBJ databases">
        <authorList>
            <consortium name="Pathogen Informatics"/>
        </authorList>
    </citation>
    <scope>NUCLEOTIDE SEQUENCE [LARGE SCALE GENOMIC DNA]</scope>
</reference>
<evidence type="ECO:0000313" key="1">
    <source>
        <dbReference type="EMBL" id="VDL64149.1"/>
    </source>
</evidence>
<dbReference type="STRING" id="6216.A0A0R3SYK3"/>
<dbReference type="WBParaSite" id="HDID_0001084801-mRNA-1">
    <property type="protein sequence ID" value="HDID_0001084801-mRNA-1"/>
    <property type="gene ID" value="HDID_0001084801"/>
</dbReference>
<organism evidence="3">
    <name type="scientific">Hymenolepis diminuta</name>
    <name type="common">Rat tapeworm</name>
    <dbReference type="NCBI Taxonomy" id="6216"/>
    <lineage>
        <taxon>Eukaryota</taxon>
        <taxon>Metazoa</taxon>
        <taxon>Spiralia</taxon>
        <taxon>Lophotrochozoa</taxon>
        <taxon>Platyhelminthes</taxon>
        <taxon>Cestoda</taxon>
        <taxon>Eucestoda</taxon>
        <taxon>Cyclophyllidea</taxon>
        <taxon>Hymenolepididae</taxon>
        <taxon>Hymenolepis</taxon>
    </lineage>
</organism>
<evidence type="ECO:0000313" key="2">
    <source>
        <dbReference type="Proteomes" id="UP000274504"/>
    </source>
</evidence>
<accession>A0A0R3SYK3</accession>
<gene>
    <name evidence="1" type="ORF">HDID_LOCUS10846</name>
</gene>